<keyword evidence="6" id="KW-1185">Reference proteome</keyword>
<keyword evidence="1" id="KW-0378">Hydrolase</keyword>
<keyword evidence="2" id="KW-0119">Carbohydrate metabolism</keyword>
<evidence type="ECO:0000259" key="4">
    <source>
        <dbReference type="PROSITE" id="PS50853"/>
    </source>
</evidence>
<keyword evidence="3" id="KW-0812">Transmembrane</keyword>
<dbReference type="PROSITE" id="PS50853">
    <property type="entry name" value="FN3"/>
    <property type="match status" value="1"/>
</dbReference>
<protein>
    <recommendedName>
        <fullName evidence="4">Fibronectin type-III domain-containing protein</fullName>
    </recommendedName>
</protein>
<feature type="transmembrane region" description="Helical" evidence="3">
    <location>
        <begin position="20"/>
        <end position="40"/>
    </location>
</feature>
<dbReference type="Gene3D" id="2.60.40.10">
    <property type="entry name" value="Immunoglobulins"/>
    <property type="match status" value="3"/>
</dbReference>
<keyword evidence="1" id="KW-0326">Glycosidase</keyword>
<accession>A0ABU0PSS1</accession>
<feature type="domain" description="Fibronectin type-III" evidence="4">
    <location>
        <begin position="128"/>
        <end position="227"/>
    </location>
</feature>
<gene>
    <name evidence="5" type="ORF">QFZ36_004233</name>
</gene>
<keyword evidence="3" id="KW-0472">Membrane</keyword>
<dbReference type="InterPro" id="IPR036116">
    <property type="entry name" value="FN3_sf"/>
</dbReference>
<dbReference type="EMBL" id="JAUSXB010000002">
    <property type="protein sequence ID" value="MDQ0676607.1"/>
    <property type="molecule type" value="Genomic_DNA"/>
</dbReference>
<keyword evidence="3" id="KW-1133">Transmembrane helix</keyword>
<keyword evidence="2" id="KW-0624">Polysaccharide degradation</keyword>
<reference evidence="5 6" key="1">
    <citation type="submission" date="2023-07" db="EMBL/GenBank/DDBJ databases">
        <title>Comparative genomics of wheat-associated soil bacteria to identify genetic determinants of phenazine resistance.</title>
        <authorList>
            <person name="Mouncey N."/>
        </authorList>
    </citation>
    <scope>NUCLEOTIDE SEQUENCE [LARGE SCALE GENOMIC DNA]</scope>
    <source>
        <strain evidence="5 6">W1I3</strain>
    </source>
</reference>
<dbReference type="InterPro" id="IPR003961">
    <property type="entry name" value="FN3_dom"/>
</dbReference>
<evidence type="ECO:0000256" key="2">
    <source>
        <dbReference type="ARBA" id="ARBA00023326"/>
    </source>
</evidence>
<evidence type="ECO:0000313" key="6">
    <source>
        <dbReference type="Proteomes" id="UP001236806"/>
    </source>
</evidence>
<evidence type="ECO:0000256" key="1">
    <source>
        <dbReference type="ARBA" id="ARBA00023295"/>
    </source>
</evidence>
<dbReference type="SUPFAM" id="SSF49265">
    <property type="entry name" value="Fibronectin type III"/>
    <property type="match status" value="1"/>
</dbReference>
<name>A0ABU0PSS1_9MICC</name>
<dbReference type="InterPro" id="IPR013783">
    <property type="entry name" value="Ig-like_fold"/>
</dbReference>
<dbReference type="RefSeq" id="WP_306639381.1">
    <property type="nucleotide sequence ID" value="NZ_JAUSXB010000002.1"/>
</dbReference>
<evidence type="ECO:0000313" key="5">
    <source>
        <dbReference type="EMBL" id="MDQ0676607.1"/>
    </source>
</evidence>
<sequence>MDTSASGTHSSGSGQGRRRWLAAMLSVVLGLLMVIATPGISQAAVTISKADSTGGRLRIEGNAIANRPITVDGVQMATSDGAGRFKVDRSGFTAPADCTVDVNDGSAAATSARLTGCTVTTPPPPTGPPAPVLLSPANSASVTTPFTISWSQVLDPASLNGGYNWQISSSSAFTSLVLRDSTAPNTTQASVSGLVNGTYFWRVQAVDGELRSSAFSAARSFIVTGATADQPGTSVLSLPPYGSSFHPFESFGFTWTAAVRAVKYEFVASKDSTFPAGSIKIDNIETTSTGLVIGDFCGGCEQGTYFARVVAIDVNGNRGIPSNTVSFIISYTAPLPPAPTGLAPADGATVTLPVTLDWSDVPNPQDTGYEVEISRNSSFTDIEDHIPQITPSQRQVLSLTSGTKFWRVRSHQGDASPTTSAVTDWSVPRSFTIANTAAAVQSVWLGAPPCQNPCPGADSLFSGQEITGSIQLTTAAPAGGAVVSLASSPASGASHPASVTVPAGTAFTTFTLIAGEVLQPTPVTLTATLGSSSASFNFTVHPTTLKRLSFCCDSTGGLPAGAFLEFTGKVPAGGLTVNLSSDSPLATPPATVTAPAGSFSLPVSIPTSEVTATTTVTISATLNGTTVSAPLTLYPQQSPTSLILDRAETVGTAGATGTVRIAASQGHDVQMRLTSSNPEIAQVPAYAQIGSFGVAASFSITTTAPAASTVVTISAIGAGVTVSTTLTVHPAGGPVVSVAALALNPGTVTGGGTSTATLTLSAAAPSAGAPVSLSSSNTAVATVPASVTVPAGATSTTFPVTTSTVTAASSATISATGGGTTRSAVLTINPPTTQAADSVAIQQAEYDAGKRILRVGATSTNSTAVLRAYVTATGTLIGTLINDGAGRYRGELSATTNPQNITVKSSLGGSASRAVSLK</sequence>
<comment type="caution">
    <text evidence="5">The sequence shown here is derived from an EMBL/GenBank/DDBJ whole genome shotgun (WGS) entry which is preliminary data.</text>
</comment>
<dbReference type="Proteomes" id="UP001236806">
    <property type="component" value="Unassembled WGS sequence"/>
</dbReference>
<evidence type="ECO:0000256" key="3">
    <source>
        <dbReference type="SAM" id="Phobius"/>
    </source>
</evidence>
<organism evidence="5 6">
    <name type="scientific">Pseudarthrobacter siccitolerans</name>
    <dbReference type="NCBI Taxonomy" id="861266"/>
    <lineage>
        <taxon>Bacteria</taxon>
        <taxon>Bacillati</taxon>
        <taxon>Actinomycetota</taxon>
        <taxon>Actinomycetes</taxon>
        <taxon>Micrococcales</taxon>
        <taxon>Micrococcaceae</taxon>
        <taxon>Pseudarthrobacter</taxon>
    </lineage>
</organism>
<proteinExistence type="predicted"/>